<feature type="transmembrane region" description="Helical" evidence="6">
    <location>
        <begin position="12"/>
        <end position="30"/>
    </location>
</feature>
<feature type="transmembrane region" description="Helical" evidence="6">
    <location>
        <begin position="106"/>
        <end position="127"/>
    </location>
</feature>
<gene>
    <name evidence="7" type="ORF">G3570_05995</name>
</gene>
<dbReference type="EMBL" id="JAALLT010000002">
    <property type="protein sequence ID" value="NGP76174.1"/>
    <property type="molecule type" value="Genomic_DNA"/>
</dbReference>
<dbReference type="PANTHER" id="PTHR10057:SF0">
    <property type="entry name" value="TRANSLOCATOR PROTEIN"/>
    <property type="match status" value="1"/>
</dbReference>
<comment type="subcellular location">
    <subcellularLocation>
        <location evidence="1">Membrane</location>
        <topology evidence="1">Multi-pass membrane protein</topology>
    </subcellularLocation>
</comment>
<dbReference type="AlphaFoldDB" id="A0A6M1SYB9"/>
<dbReference type="GO" id="GO:0033013">
    <property type="term" value="P:tetrapyrrole metabolic process"/>
    <property type="evidence" value="ECO:0007669"/>
    <property type="project" value="UniProtKB-ARBA"/>
</dbReference>
<dbReference type="InterPro" id="IPR004307">
    <property type="entry name" value="TspO_MBR"/>
</dbReference>
<evidence type="ECO:0000256" key="3">
    <source>
        <dbReference type="ARBA" id="ARBA00022692"/>
    </source>
</evidence>
<evidence type="ECO:0000313" key="8">
    <source>
        <dbReference type="Proteomes" id="UP000473278"/>
    </source>
</evidence>
<name>A0A6M1SYB9_9BACT</name>
<dbReference type="Pfam" id="PF03073">
    <property type="entry name" value="TspO_MBR"/>
    <property type="match status" value="1"/>
</dbReference>
<feature type="transmembrane region" description="Helical" evidence="6">
    <location>
        <begin position="50"/>
        <end position="70"/>
    </location>
</feature>
<dbReference type="PANTHER" id="PTHR10057">
    <property type="entry name" value="PERIPHERAL-TYPE BENZODIAZEPINE RECEPTOR"/>
    <property type="match status" value="1"/>
</dbReference>
<protein>
    <submittedName>
        <fullName evidence="7">Tryptophan-rich sensory protein</fullName>
    </submittedName>
</protein>
<dbReference type="PIRSF" id="PIRSF005859">
    <property type="entry name" value="PBR"/>
    <property type="match status" value="1"/>
</dbReference>
<comment type="similarity">
    <text evidence="2">Belongs to the TspO/BZRP family.</text>
</comment>
<evidence type="ECO:0000256" key="1">
    <source>
        <dbReference type="ARBA" id="ARBA00004141"/>
    </source>
</evidence>
<evidence type="ECO:0000256" key="4">
    <source>
        <dbReference type="ARBA" id="ARBA00022989"/>
    </source>
</evidence>
<dbReference type="Proteomes" id="UP000473278">
    <property type="component" value="Unassembled WGS sequence"/>
</dbReference>
<evidence type="ECO:0000256" key="5">
    <source>
        <dbReference type="ARBA" id="ARBA00023136"/>
    </source>
</evidence>
<keyword evidence="5 6" id="KW-0472">Membrane</keyword>
<keyword evidence="8" id="KW-1185">Reference proteome</keyword>
<comment type="caution">
    <text evidence="7">The sequence shown here is derived from an EMBL/GenBank/DDBJ whole genome shotgun (WGS) entry which is preliminary data.</text>
</comment>
<dbReference type="InterPro" id="IPR038330">
    <property type="entry name" value="TspO/MBR-related_sf"/>
</dbReference>
<dbReference type="FunFam" id="1.20.1260.100:FF:000001">
    <property type="entry name" value="translocator protein 2"/>
    <property type="match status" value="1"/>
</dbReference>
<sequence>MQNMNTVKKFSGLAGWIIVCFIAAAIGAYFEPGQWYEALNKPSWTPPNWVFPIVWPILYTMMAVSAWLVWQKYGFSQARQALNWFGFQLILNAAWSWLFFGEHLIGTALAEILLLWIAILFTTMLFWKKRKSAGWLMVPYLLWVSYASALNFSLFQLN</sequence>
<dbReference type="Gene3D" id="1.20.1260.100">
    <property type="entry name" value="TspO/MBR protein"/>
    <property type="match status" value="1"/>
</dbReference>
<evidence type="ECO:0000256" key="6">
    <source>
        <dbReference type="SAM" id="Phobius"/>
    </source>
</evidence>
<dbReference type="CDD" id="cd15904">
    <property type="entry name" value="TSPO_MBR"/>
    <property type="match status" value="1"/>
</dbReference>
<feature type="transmembrane region" description="Helical" evidence="6">
    <location>
        <begin position="134"/>
        <end position="155"/>
    </location>
</feature>
<evidence type="ECO:0000256" key="2">
    <source>
        <dbReference type="ARBA" id="ARBA00007524"/>
    </source>
</evidence>
<organism evidence="7 8">
    <name type="scientific">Halalkalibaculum roseum</name>
    <dbReference type="NCBI Taxonomy" id="2709311"/>
    <lineage>
        <taxon>Bacteria</taxon>
        <taxon>Pseudomonadati</taxon>
        <taxon>Balneolota</taxon>
        <taxon>Balneolia</taxon>
        <taxon>Balneolales</taxon>
        <taxon>Balneolaceae</taxon>
        <taxon>Halalkalibaculum</taxon>
    </lineage>
</organism>
<feature type="transmembrane region" description="Helical" evidence="6">
    <location>
        <begin position="82"/>
        <end position="100"/>
    </location>
</feature>
<reference evidence="7 8" key="1">
    <citation type="submission" date="2020-02" db="EMBL/GenBank/DDBJ databases">
        <title>Balneolaceae bacterium YR4-1, complete genome.</title>
        <authorList>
            <person name="Li Y."/>
            <person name="Wu S."/>
        </authorList>
    </citation>
    <scope>NUCLEOTIDE SEQUENCE [LARGE SCALE GENOMIC DNA]</scope>
    <source>
        <strain evidence="7 8">YR4-1</strain>
    </source>
</reference>
<accession>A0A6M1SYB9</accession>
<dbReference type="GO" id="GO:0016020">
    <property type="term" value="C:membrane"/>
    <property type="evidence" value="ECO:0007669"/>
    <property type="project" value="UniProtKB-SubCell"/>
</dbReference>
<proteinExistence type="inferred from homology"/>
<evidence type="ECO:0000313" key="7">
    <source>
        <dbReference type="EMBL" id="NGP76174.1"/>
    </source>
</evidence>
<keyword evidence="4 6" id="KW-1133">Transmembrane helix</keyword>
<keyword evidence="3 6" id="KW-0812">Transmembrane</keyword>